<proteinExistence type="inferred from homology"/>
<evidence type="ECO:0000256" key="5">
    <source>
        <dbReference type="ARBA" id="ARBA00022692"/>
    </source>
</evidence>
<keyword evidence="4" id="KW-1003">Cell membrane</keyword>
<feature type="transmembrane region" description="Helical" evidence="8">
    <location>
        <begin position="234"/>
        <end position="253"/>
    </location>
</feature>
<comment type="subcellular location">
    <subcellularLocation>
        <location evidence="1 8">Cell membrane</location>
        <topology evidence="1 8">Multi-pass membrane protein</topology>
    </subcellularLocation>
</comment>
<dbReference type="AlphaFoldDB" id="A0A832ZVM8"/>
<dbReference type="Gene3D" id="1.10.3720.10">
    <property type="entry name" value="MetI-like"/>
    <property type="match status" value="1"/>
</dbReference>
<dbReference type="PROSITE" id="PS50928">
    <property type="entry name" value="ABC_TM1"/>
    <property type="match status" value="1"/>
</dbReference>
<organism evidence="10 11">
    <name type="scientific">Caldiarchaeum subterraneum</name>
    <dbReference type="NCBI Taxonomy" id="311458"/>
    <lineage>
        <taxon>Archaea</taxon>
        <taxon>Nitrososphaerota</taxon>
        <taxon>Candidatus Caldarchaeales</taxon>
        <taxon>Candidatus Caldarchaeaceae</taxon>
        <taxon>Candidatus Caldarchaeum</taxon>
    </lineage>
</organism>
<dbReference type="InterPro" id="IPR000515">
    <property type="entry name" value="MetI-like"/>
</dbReference>
<feature type="transmembrane region" description="Helical" evidence="8">
    <location>
        <begin position="102"/>
        <end position="124"/>
    </location>
</feature>
<feature type="transmembrane region" description="Helical" evidence="8">
    <location>
        <begin position="9"/>
        <end position="32"/>
    </location>
</feature>
<feature type="transmembrane region" description="Helical" evidence="8">
    <location>
        <begin position="130"/>
        <end position="148"/>
    </location>
</feature>
<protein>
    <submittedName>
        <fullName evidence="10">ABC transporter permease</fullName>
    </submittedName>
</protein>
<dbReference type="GO" id="GO:0005886">
    <property type="term" value="C:plasma membrane"/>
    <property type="evidence" value="ECO:0007669"/>
    <property type="project" value="UniProtKB-SubCell"/>
</dbReference>
<keyword evidence="3 8" id="KW-0813">Transport</keyword>
<evidence type="ECO:0000256" key="7">
    <source>
        <dbReference type="ARBA" id="ARBA00023136"/>
    </source>
</evidence>
<reference evidence="10" key="1">
    <citation type="journal article" date="2020" name="ISME J.">
        <title>Gammaproteobacteria mediating utilization of methyl-, sulfur- and petroleum organic compounds in deep ocean hydrothermal plumes.</title>
        <authorList>
            <person name="Zhou Z."/>
            <person name="Liu Y."/>
            <person name="Pan J."/>
            <person name="Cron B.R."/>
            <person name="Toner B.M."/>
            <person name="Anantharaman K."/>
            <person name="Breier J.A."/>
            <person name="Dick G.J."/>
            <person name="Li M."/>
        </authorList>
    </citation>
    <scope>NUCLEOTIDE SEQUENCE</scope>
    <source>
        <strain evidence="10">SZUA-1515</strain>
    </source>
</reference>
<evidence type="ECO:0000256" key="8">
    <source>
        <dbReference type="RuleBase" id="RU363032"/>
    </source>
</evidence>
<evidence type="ECO:0000313" key="10">
    <source>
        <dbReference type="EMBL" id="HIQ29697.1"/>
    </source>
</evidence>
<keyword evidence="6 8" id="KW-1133">Transmembrane helix</keyword>
<evidence type="ECO:0000256" key="4">
    <source>
        <dbReference type="ARBA" id="ARBA00022475"/>
    </source>
</evidence>
<sequence length="258" mass="28869">MRRLGDRILLAYTIMLFVFLYTPIVSMALVSFNSGRGILKWESFTLEWYTKALSNEKILNALFNSAWVAVTVTLLAIAMALLAAIAVGRYQFRFKLALNTGLFLAIVVPEIVEALTLMLFFLWIGSPFGASTVIIGHLVWFPIVYVVIRARMAGMPRVYEEAARVLGANELQTFFKITLPLLLPGIITGGLLIFTWSWDSFIKTQFTRGPGFETLPIYIWNSVGARGRGLSPEVNAIATLSLIISIALAYLYTRFRGR</sequence>
<feature type="transmembrane region" description="Helical" evidence="8">
    <location>
        <begin position="66"/>
        <end position="90"/>
    </location>
</feature>
<keyword evidence="7 8" id="KW-0472">Membrane</keyword>
<dbReference type="PANTHER" id="PTHR43848:SF2">
    <property type="entry name" value="PUTRESCINE TRANSPORT SYSTEM PERMEASE PROTEIN POTI"/>
    <property type="match status" value="1"/>
</dbReference>
<comment type="caution">
    <text evidence="10">The sequence shown here is derived from an EMBL/GenBank/DDBJ whole genome shotgun (WGS) entry which is preliminary data.</text>
</comment>
<dbReference type="InterPro" id="IPR035906">
    <property type="entry name" value="MetI-like_sf"/>
</dbReference>
<dbReference type="PANTHER" id="PTHR43848">
    <property type="entry name" value="PUTRESCINE TRANSPORT SYSTEM PERMEASE PROTEIN POTI"/>
    <property type="match status" value="1"/>
</dbReference>
<feature type="domain" description="ABC transmembrane type-1" evidence="9">
    <location>
        <begin position="62"/>
        <end position="252"/>
    </location>
</feature>
<dbReference type="GO" id="GO:0055085">
    <property type="term" value="P:transmembrane transport"/>
    <property type="evidence" value="ECO:0007669"/>
    <property type="project" value="InterPro"/>
</dbReference>
<keyword evidence="5 8" id="KW-0812">Transmembrane</keyword>
<evidence type="ECO:0000256" key="2">
    <source>
        <dbReference type="ARBA" id="ARBA00007069"/>
    </source>
</evidence>
<evidence type="ECO:0000259" key="9">
    <source>
        <dbReference type="PROSITE" id="PS50928"/>
    </source>
</evidence>
<dbReference type="CDD" id="cd06261">
    <property type="entry name" value="TM_PBP2"/>
    <property type="match status" value="1"/>
</dbReference>
<gene>
    <name evidence="10" type="ORF">EYH45_03935</name>
</gene>
<evidence type="ECO:0000256" key="1">
    <source>
        <dbReference type="ARBA" id="ARBA00004651"/>
    </source>
</evidence>
<accession>A0A832ZVM8</accession>
<feature type="transmembrane region" description="Helical" evidence="8">
    <location>
        <begin position="179"/>
        <end position="198"/>
    </location>
</feature>
<dbReference type="InterPro" id="IPR051789">
    <property type="entry name" value="Bact_Polyamine_Transport"/>
</dbReference>
<comment type="similarity">
    <text evidence="2">Belongs to the binding-protein-dependent transport system permease family. CysTW subfamily.</text>
</comment>
<dbReference type="Proteomes" id="UP000608579">
    <property type="component" value="Unassembled WGS sequence"/>
</dbReference>
<evidence type="ECO:0000256" key="3">
    <source>
        <dbReference type="ARBA" id="ARBA00022448"/>
    </source>
</evidence>
<evidence type="ECO:0000313" key="11">
    <source>
        <dbReference type="Proteomes" id="UP000608579"/>
    </source>
</evidence>
<evidence type="ECO:0000256" key="6">
    <source>
        <dbReference type="ARBA" id="ARBA00022989"/>
    </source>
</evidence>
<dbReference type="EMBL" id="DQVM01000076">
    <property type="protein sequence ID" value="HIQ29697.1"/>
    <property type="molecule type" value="Genomic_DNA"/>
</dbReference>
<dbReference type="Pfam" id="PF00528">
    <property type="entry name" value="BPD_transp_1"/>
    <property type="match status" value="1"/>
</dbReference>
<dbReference type="SUPFAM" id="SSF161098">
    <property type="entry name" value="MetI-like"/>
    <property type="match status" value="1"/>
</dbReference>
<name>A0A832ZVM8_CALS0</name>